<comment type="catalytic activity">
    <reaction evidence="1">
        <text>5-amino-6-(5-phospho-D-ribosylamino)uracil + H2O = 5,6-diaminouracil + D-ribose 5-phosphate</text>
        <dbReference type="Rhea" id="RHEA:55020"/>
        <dbReference type="ChEBI" id="CHEBI:15377"/>
        <dbReference type="ChEBI" id="CHEBI:46252"/>
        <dbReference type="ChEBI" id="CHEBI:58453"/>
        <dbReference type="ChEBI" id="CHEBI:78346"/>
    </reaction>
</comment>
<proteinExistence type="predicted"/>
<sequence length="183" mass="21140">MAHIHDVQTLLKESQKTRVKYLFFWGHTQKESGTIDKSCFSQWYPAAFVEDGITYLTAEHYMMAKKAELFGDLAIRDEILRKNHPKQAKELGRKVHSFDEAVWNANKTAIVRQANLLKFSQHADLKAYLLDTGDRIIVEASPYDRIWGIGMAQDHPHAEQPEKWRGENLLGFALMAVREQLRS</sequence>
<evidence type="ECO:0000313" key="5">
    <source>
        <dbReference type="Proteomes" id="UP000197781"/>
    </source>
</evidence>
<dbReference type="SUPFAM" id="SSF143990">
    <property type="entry name" value="YbiA-like"/>
    <property type="match status" value="1"/>
</dbReference>
<evidence type="ECO:0000259" key="3">
    <source>
        <dbReference type="Pfam" id="PF08719"/>
    </source>
</evidence>
<evidence type="ECO:0000256" key="2">
    <source>
        <dbReference type="ARBA" id="ARBA00000751"/>
    </source>
</evidence>
<name>A0A220MJW9_9BACL</name>
<dbReference type="InterPro" id="IPR037238">
    <property type="entry name" value="YbiA-like_sf"/>
</dbReference>
<evidence type="ECO:0000256" key="1">
    <source>
        <dbReference type="ARBA" id="ARBA00000022"/>
    </source>
</evidence>
<organism evidence="4 5">
    <name type="scientific">Brevibacillus formosus</name>
    <dbReference type="NCBI Taxonomy" id="54913"/>
    <lineage>
        <taxon>Bacteria</taxon>
        <taxon>Bacillati</taxon>
        <taxon>Bacillota</taxon>
        <taxon>Bacilli</taxon>
        <taxon>Bacillales</taxon>
        <taxon>Paenibacillaceae</taxon>
        <taxon>Brevibacillus</taxon>
    </lineage>
</organism>
<protein>
    <recommendedName>
        <fullName evidence="3">NADAR domain-containing protein</fullName>
    </recommendedName>
</protein>
<dbReference type="Gene3D" id="1.10.357.40">
    <property type="entry name" value="YbiA-like"/>
    <property type="match status" value="1"/>
</dbReference>
<dbReference type="EMBL" id="CP018145">
    <property type="protein sequence ID" value="ASJ55337.1"/>
    <property type="molecule type" value="Genomic_DNA"/>
</dbReference>
<dbReference type="AlphaFoldDB" id="A0A220MJW9"/>
<evidence type="ECO:0000313" key="4">
    <source>
        <dbReference type="EMBL" id="ASJ55337.1"/>
    </source>
</evidence>
<dbReference type="Pfam" id="PF08719">
    <property type="entry name" value="NADAR"/>
    <property type="match status" value="1"/>
</dbReference>
<reference evidence="4 5" key="1">
    <citation type="submission" date="2016-11" db="EMBL/GenBank/DDBJ databases">
        <authorList>
            <person name="Jaros S."/>
            <person name="Januszkiewicz K."/>
            <person name="Wedrychowicz H."/>
        </authorList>
    </citation>
    <scope>NUCLEOTIDE SEQUENCE [LARGE SCALE GENOMIC DNA]</scope>
    <source>
        <strain evidence="4 5">NF2</strain>
    </source>
</reference>
<dbReference type="NCBIfam" id="TIGR02464">
    <property type="entry name" value="ribofla_fusion"/>
    <property type="match status" value="1"/>
</dbReference>
<dbReference type="Proteomes" id="UP000197781">
    <property type="component" value="Chromosome"/>
</dbReference>
<accession>A0A220MJW9</accession>
<gene>
    <name evidence="4" type="ORF">BP422_18360</name>
</gene>
<feature type="domain" description="NADAR" evidence="3">
    <location>
        <begin position="23"/>
        <end position="182"/>
    </location>
</feature>
<dbReference type="CDD" id="cd15457">
    <property type="entry name" value="NADAR"/>
    <property type="match status" value="1"/>
</dbReference>
<dbReference type="InterPro" id="IPR012816">
    <property type="entry name" value="NADAR"/>
</dbReference>
<dbReference type="RefSeq" id="WP_088909011.1">
    <property type="nucleotide sequence ID" value="NZ_CP018145.1"/>
</dbReference>
<dbReference type="KEGG" id="bfm:BP422_18360"/>
<comment type="catalytic activity">
    <reaction evidence="2">
        <text>2,5-diamino-6-hydroxy-4-(5-phosphoribosylamino)-pyrimidine + H2O = 2,5,6-triamino-4-hydroxypyrimidine + D-ribose 5-phosphate</text>
        <dbReference type="Rhea" id="RHEA:23436"/>
        <dbReference type="ChEBI" id="CHEBI:15377"/>
        <dbReference type="ChEBI" id="CHEBI:58614"/>
        <dbReference type="ChEBI" id="CHEBI:78346"/>
        <dbReference type="ChEBI" id="CHEBI:137796"/>
    </reaction>
</comment>